<accession>A0A0E0A4R3</accession>
<dbReference type="EC" id="1.8.4.11" evidence="2"/>
<reference evidence="12" key="2">
    <citation type="submission" date="2018-05" db="EMBL/GenBank/DDBJ databases">
        <title>OgluRS3 (Oryza glumaepatula Reference Sequence Version 3).</title>
        <authorList>
            <person name="Zhang J."/>
            <person name="Kudrna D."/>
            <person name="Lee S."/>
            <person name="Talag J."/>
            <person name="Welchert J."/>
            <person name="Wing R.A."/>
        </authorList>
    </citation>
    <scope>NUCLEOTIDE SEQUENCE [LARGE SCALE GENOMIC DNA]</scope>
</reference>
<feature type="chain" id="PRO_5002353463" description="Peptide methionine sulfoxide reductase A5" evidence="10">
    <location>
        <begin position="31"/>
        <end position="257"/>
    </location>
</feature>
<evidence type="ECO:0000256" key="7">
    <source>
        <dbReference type="ARBA" id="ARBA00048782"/>
    </source>
</evidence>
<keyword evidence="10" id="KW-0732">Signal</keyword>
<dbReference type="Pfam" id="PF01625">
    <property type="entry name" value="PMSR"/>
    <property type="match status" value="1"/>
</dbReference>
<evidence type="ECO:0000256" key="4">
    <source>
        <dbReference type="ARBA" id="ARBA00030273"/>
    </source>
</evidence>
<feature type="domain" description="Peptide methionine sulphoxide reductase MsrA" evidence="11">
    <location>
        <begin position="57"/>
        <end position="198"/>
    </location>
</feature>
<evidence type="ECO:0000256" key="5">
    <source>
        <dbReference type="ARBA" id="ARBA00030643"/>
    </source>
</evidence>
<reference evidence="12" key="1">
    <citation type="submission" date="2015-04" db="UniProtKB">
        <authorList>
            <consortium name="EnsemblPlants"/>
        </authorList>
    </citation>
    <scope>IDENTIFICATION</scope>
</reference>
<dbReference type="eggNOG" id="KOG1635">
    <property type="taxonomic scope" value="Eukaryota"/>
</dbReference>
<dbReference type="InterPro" id="IPR002569">
    <property type="entry name" value="Met_Sox_Rdtase_MsrA_dom"/>
</dbReference>
<dbReference type="Gramene" id="OGLUM06G02480.1">
    <property type="protein sequence ID" value="OGLUM06G02480.1"/>
    <property type="gene ID" value="OGLUM06G02480"/>
</dbReference>
<comment type="function">
    <text evidence="8">Catalyzes the reduction of methionine sulfoxide (MetSO) to methionine in proteins. Plays a protective role against oxidative stress by restoring activity to proteins that have been inactivated by methionine oxidation. MSRA family specifically reduces the MetSO S-enantiomer.</text>
</comment>
<comment type="catalytic activity">
    <reaction evidence="6">
        <text>L-methionyl-[protein] + [thioredoxin]-disulfide + H2O = L-methionyl-(S)-S-oxide-[protein] + [thioredoxin]-dithiol</text>
        <dbReference type="Rhea" id="RHEA:14217"/>
        <dbReference type="Rhea" id="RHEA-COMP:10698"/>
        <dbReference type="Rhea" id="RHEA-COMP:10700"/>
        <dbReference type="Rhea" id="RHEA-COMP:12313"/>
        <dbReference type="Rhea" id="RHEA-COMP:12315"/>
        <dbReference type="ChEBI" id="CHEBI:15377"/>
        <dbReference type="ChEBI" id="CHEBI:16044"/>
        <dbReference type="ChEBI" id="CHEBI:29950"/>
        <dbReference type="ChEBI" id="CHEBI:44120"/>
        <dbReference type="ChEBI" id="CHEBI:50058"/>
        <dbReference type="EC" id="1.8.4.11"/>
    </reaction>
</comment>
<dbReference type="NCBIfam" id="TIGR00401">
    <property type="entry name" value="msrA"/>
    <property type="match status" value="1"/>
</dbReference>
<dbReference type="STRING" id="40148.A0A0E0A4R3"/>
<dbReference type="GO" id="GO:0005737">
    <property type="term" value="C:cytoplasm"/>
    <property type="evidence" value="ECO:0007669"/>
    <property type="project" value="TreeGrafter"/>
</dbReference>
<name>A0A0E0A4R3_9ORYZ</name>
<evidence type="ECO:0000256" key="3">
    <source>
        <dbReference type="ARBA" id="ARBA00023002"/>
    </source>
</evidence>
<evidence type="ECO:0000259" key="11">
    <source>
        <dbReference type="Pfam" id="PF01625"/>
    </source>
</evidence>
<dbReference type="PANTHER" id="PTHR42799:SF3">
    <property type="entry name" value="PEPTIDE METHIONINE SULFOXIDE REDUCTASE A5"/>
    <property type="match status" value="1"/>
</dbReference>
<dbReference type="EnsemblPlants" id="OGLUM06G02480.1">
    <property type="protein sequence ID" value="OGLUM06G02480.1"/>
    <property type="gene ID" value="OGLUM06G02480"/>
</dbReference>
<feature type="signal peptide" evidence="10">
    <location>
        <begin position="1"/>
        <end position="30"/>
    </location>
</feature>
<dbReference type="InterPro" id="IPR036509">
    <property type="entry name" value="Met_Sox_Rdtase_MsrA_sf"/>
</dbReference>
<dbReference type="InterPro" id="IPR050162">
    <property type="entry name" value="MsrA_MetSO_reductase"/>
</dbReference>
<evidence type="ECO:0000256" key="2">
    <source>
        <dbReference type="ARBA" id="ARBA00012502"/>
    </source>
</evidence>
<dbReference type="AlphaFoldDB" id="A0A0E0A4R3"/>
<dbReference type="Proteomes" id="UP000026961">
    <property type="component" value="Chromosome 6"/>
</dbReference>
<dbReference type="PANTHER" id="PTHR42799">
    <property type="entry name" value="MITOCHONDRIAL PEPTIDE METHIONINE SULFOXIDE REDUCTASE"/>
    <property type="match status" value="1"/>
</dbReference>
<evidence type="ECO:0000256" key="1">
    <source>
        <dbReference type="ARBA" id="ARBA00005591"/>
    </source>
</evidence>
<evidence type="ECO:0000256" key="9">
    <source>
        <dbReference type="ARBA" id="ARBA00067558"/>
    </source>
</evidence>
<comment type="similarity">
    <text evidence="1">Belongs to the MsrA Met sulfoxide reductase family.</text>
</comment>
<dbReference type="FunFam" id="3.30.1060.10:FF:000004">
    <property type="entry name" value="Peptide methionine sulfoxide reductase A5"/>
    <property type="match status" value="1"/>
</dbReference>
<evidence type="ECO:0000256" key="8">
    <source>
        <dbReference type="ARBA" id="ARBA00055441"/>
    </source>
</evidence>
<dbReference type="HAMAP" id="MF_01401">
    <property type="entry name" value="MsrA"/>
    <property type="match status" value="1"/>
</dbReference>
<comment type="catalytic activity">
    <reaction evidence="7">
        <text>[thioredoxin]-disulfide + L-methionine + H2O = L-methionine (S)-S-oxide + [thioredoxin]-dithiol</text>
        <dbReference type="Rhea" id="RHEA:19993"/>
        <dbReference type="Rhea" id="RHEA-COMP:10698"/>
        <dbReference type="Rhea" id="RHEA-COMP:10700"/>
        <dbReference type="ChEBI" id="CHEBI:15377"/>
        <dbReference type="ChEBI" id="CHEBI:29950"/>
        <dbReference type="ChEBI" id="CHEBI:50058"/>
        <dbReference type="ChEBI" id="CHEBI:57844"/>
        <dbReference type="ChEBI" id="CHEBI:58772"/>
        <dbReference type="EC" id="1.8.4.11"/>
    </reaction>
</comment>
<evidence type="ECO:0000313" key="13">
    <source>
        <dbReference type="Proteomes" id="UP000026961"/>
    </source>
</evidence>
<evidence type="ECO:0000256" key="10">
    <source>
        <dbReference type="SAM" id="SignalP"/>
    </source>
</evidence>
<dbReference type="SUPFAM" id="SSF55068">
    <property type="entry name" value="Peptide methionine sulfoxide reductase"/>
    <property type="match status" value="1"/>
</dbReference>
<organism evidence="12">
    <name type="scientific">Oryza glumipatula</name>
    <dbReference type="NCBI Taxonomy" id="40148"/>
    <lineage>
        <taxon>Eukaryota</taxon>
        <taxon>Viridiplantae</taxon>
        <taxon>Streptophyta</taxon>
        <taxon>Embryophyta</taxon>
        <taxon>Tracheophyta</taxon>
        <taxon>Spermatophyta</taxon>
        <taxon>Magnoliopsida</taxon>
        <taxon>Liliopsida</taxon>
        <taxon>Poales</taxon>
        <taxon>Poaceae</taxon>
        <taxon>BOP clade</taxon>
        <taxon>Oryzoideae</taxon>
        <taxon>Oryzeae</taxon>
        <taxon>Oryzinae</taxon>
        <taxon>Oryza</taxon>
    </lineage>
</organism>
<evidence type="ECO:0000313" key="12">
    <source>
        <dbReference type="EnsemblPlants" id="OGLUM06G02480.1"/>
    </source>
</evidence>
<evidence type="ECO:0000256" key="6">
    <source>
        <dbReference type="ARBA" id="ARBA00047806"/>
    </source>
</evidence>
<dbReference type="GO" id="GO:0008113">
    <property type="term" value="F:peptide-methionine (S)-S-oxide reductase activity"/>
    <property type="evidence" value="ECO:0007669"/>
    <property type="project" value="UniProtKB-EC"/>
</dbReference>
<dbReference type="HOGENOM" id="CLU_031040_6_0_1"/>
<protein>
    <recommendedName>
        <fullName evidence="9">Peptide methionine sulfoxide reductase A5</fullName>
        <ecNumber evidence="2">1.8.4.11</ecNumber>
    </recommendedName>
    <alternativeName>
        <fullName evidence="5">Peptide-methionine (S)-S-oxide reductase</fullName>
    </alternativeName>
    <alternativeName>
        <fullName evidence="4">Protein-methionine-S-oxide reductase</fullName>
    </alternativeName>
</protein>
<keyword evidence="13" id="KW-1185">Reference proteome</keyword>
<sequence>MARGSASASAAASIAGVVWVLLLLVGVASGARLPGGTGGNRGREPRGGAAAAVATETAVFALGSFWRSEAAFGCLPGVIRTSVGYAGGSKARPEYRNLGDHAECVKVEYDPQLIQYKKLLEIFWASHDPREVFGQGPDVGNQYRSIIFTNGSMEARLAGLSKEKEQAKDRRSVITTQIQPIGAFYPAEPEHQKFELKRKPFLLQLIGNLPEEELLTSTLAAKLNAYAAELCSPNTQNRINSKIDEIAKKGWPILRDI</sequence>
<keyword evidence="3" id="KW-0560">Oxidoreductase</keyword>
<dbReference type="Gene3D" id="3.30.1060.10">
    <property type="entry name" value="Peptide methionine sulphoxide reductase MsrA"/>
    <property type="match status" value="1"/>
</dbReference>
<dbReference type="GO" id="GO:0034599">
    <property type="term" value="P:cellular response to oxidative stress"/>
    <property type="evidence" value="ECO:0007669"/>
    <property type="project" value="TreeGrafter"/>
</dbReference>
<proteinExistence type="inferred from homology"/>